<protein>
    <submittedName>
        <fullName evidence="1">Uncharacterized protein</fullName>
    </submittedName>
</protein>
<gene>
    <name evidence="1" type="ORF">RMAR00112_LOCUS35103</name>
</gene>
<dbReference type="AlphaFoldDB" id="A0A7S3EQT9"/>
<name>A0A7S3EQT9_9RHOD</name>
<sequence length="122" mass="13928">MPSKKMNRLSRSTCIAKRLVSKYHIFFSLFVCWAPRLNCASRSVGCISRVSTRTNSNPKLSCIVITVKHQSKLTKRKTRIYAVIPVRILRQGYRACPLFDVVNGHALPPYVQLFCHFTVKDG</sequence>
<organism evidence="1">
    <name type="scientific">Rhodosorus marinus</name>
    <dbReference type="NCBI Taxonomy" id="101924"/>
    <lineage>
        <taxon>Eukaryota</taxon>
        <taxon>Rhodophyta</taxon>
        <taxon>Stylonematophyceae</taxon>
        <taxon>Stylonematales</taxon>
        <taxon>Stylonemataceae</taxon>
        <taxon>Rhodosorus</taxon>
    </lineage>
</organism>
<reference evidence="1" key="1">
    <citation type="submission" date="2021-01" db="EMBL/GenBank/DDBJ databases">
        <authorList>
            <person name="Corre E."/>
            <person name="Pelletier E."/>
            <person name="Niang G."/>
            <person name="Scheremetjew M."/>
            <person name="Finn R."/>
            <person name="Kale V."/>
            <person name="Holt S."/>
            <person name="Cochrane G."/>
            <person name="Meng A."/>
            <person name="Brown T."/>
            <person name="Cohen L."/>
        </authorList>
    </citation>
    <scope>NUCLEOTIDE SEQUENCE</scope>
    <source>
        <strain evidence="1">CCMP 769</strain>
    </source>
</reference>
<proteinExistence type="predicted"/>
<dbReference type="Gene3D" id="2.60.40.150">
    <property type="entry name" value="C2 domain"/>
    <property type="match status" value="1"/>
</dbReference>
<dbReference type="EMBL" id="HBHW01045180">
    <property type="protein sequence ID" value="CAE0067027.1"/>
    <property type="molecule type" value="Transcribed_RNA"/>
</dbReference>
<evidence type="ECO:0000313" key="1">
    <source>
        <dbReference type="EMBL" id="CAE0067027.1"/>
    </source>
</evidence>
<accession>A0A7S3EQT9</accession>
<dbReference type="InterPro" id="IPR035892">
    <property type="entry name" value="C2_domain_sf"/>
</dbReference>